<organism evidence="1 2">
    <name type="scientific">Gossypium raimondii</name>
    <name type="common">Peruvian cotton</name>
    <name type="synonym">Gossypium klotzschianum subsp. raimondii</name>
    <dbReference type="NCBI Taxonomy" id="29730"/>
    <lineage>
        <taxon>Eukaryota</taxon>
        <taxon>Viridiplantae</taxon>
        <taxon>Streptophyta</taxon>
        <taxon>Embryophyta</taxon>
        <taxon>Tracheophyta</taxon>
        <taxon>Spermatophyta</taxon>
        <taxon>Magnoliopsida</taxon>
        <taxon>eudicotyledons</taxon>
        <taxon>Gunneridae</taxon>
        <taxon>Pentapetalae</taxon>
        <taxon>rosids</taxon>
        <taxon>malvids</taxon>
        <taxon>Malvales</taxon>
        <taxon>Malvaceae</taxon>
        <taxon>Malvoideae</taxon>
        <taxon>Gossypium</taxon>
    </lineage>
</organism>
<accession>A0A0D2R0P8</accession>
<gene>
    <name evidence="1" type="ORF">B456_007G282200</name>
</gene>
<dbReference type="Gramene" id="KJB44963">
    <property type="protein sequence ID" value="KJB44963"/>
    <property type="gene ID" value="B456_007G282200"/>
</dbReference>
<keyword evidence="2" id="KW-1185">Reference proteome</keyword>
<reference evidence="1 2" key="1">
    <citation type="journal article" date="2012" name="Nature">
        <title>Repeated polyploidization of Gossypium genomes and the evolution of spinnable cotton fibres.</title>
        <authorList>
            <person name="Paterson A.H."/>
            <person name="Wendel J.F."/>
            <person name="Gundlach H."/>
            <person name="Guo H."/>
            <person name="Jenkins J."/>
            <person name="Jin D."/>
            <person name="Llewellyn D."/>
            <person name="Showmaker K.C."/>
            <person name="Shu S."/>
            <person name="Udall J."/>
            <person name="Yoo M.J."/>
            <person name="Byers R."/>
            <person name="Chen W."/>
            <person name="Doron-Faigenboim A."/>
            <person name="Duke M.V."/>
            <person name="Gong L."/>
            <person name="Grimwood J."/>
            <person name="Grover C."/>
            <person name="Grupp K."/>
            <person name="Hu G."/>
            <person name="Lee T.H."/>
            <person name="Li J."/>
            <person name="Lin L."/>
            <person name="Liu T."/>
            <person name="Marler B.S."/>
            <person name="Page J.T."/>
            <person name="Roberts A.W."/>
            <person name="Romanel E."/>
            <person name="Sanders W.S."/>
            <person name="Szadkowski E."/>
            <person name="Tan X."/>
            <person name="Tang H."/>
            <person name="Xu C."/>
            <person name="Wang J."/>
            <person name="Wang Z."/>
            <person name="Zhang D."/>
            <person name="Zhang L."/>
            <person name="Ashrafi H."/>
            <person name="Bedon F."/>
            <person name="Bowers J.E."/>
            <person name="Brubaker C.L."/>
            <person name="Chee P.W."/>
            <person name="Das S."/>
            <person name="Gingle A.R."/>
            <person name="Haigler C.H."/>
            <person name="Harker D."/>
            <person name="Hoffmann L.V."/>
            <person name="Hovav R."/>
            <person name="Jones D.C."/>
            <person name="Lemke C."/>
            <person name="Mansoor S."/>
            <person name="ur Rahman M."/>
            <person name="Rainville L.N."/>
            <person name="Rambani A."/>
            <person name="Reddy U.K."/>
            <person name="Rong J.K."/>
            <person name="Saranga Y."/>
            <person name="Scheffler B.E."/>
            <person name="Scheffler J.A."/>
            <person name="Stelly D.M."/>
            <person name="Triplett B.A."/>
            <person name="Van Deynze A."/>
            <person name="Vaslin M.F."/>
            <person name="Waghmare V.N."/>
            <person name="Walford S.A."/>
            <person name="Wright R.J."/>
            <person name="Zaki E.A."/>
            <person name="Zhang T."/>
            <person name="Dennis E.S."/>
            <person name="Mayer K.F."/>
            <person name="Peterson D.G."/>
            <person name="Rokhsar D.S."/>
            <person name="Wang X."/>
            <person name="Schmutz J."/>
        </authorList>
    </citation>
    <scope>NUCLEOTIDE SEQUENCE [LARGE SCALE GENOMIC DNA]</scope>
</reference>
<name>A0A0D2R0P8_GOSRA</name>
<proteinExistence type="predicted"/>
<dbReference type="Proteomes" id="UP000032304">
    <property type="component" value="Chromosome 7"/>
</dbReference>
<dbReference type="AlphaFoldDB" id="A0A0D2R0P8"/>
<evidence type="ECO:0000313" key="2">
    <source>
        <dbReference type="Proteomes" id="UP000032304"/>
    </source>
</evidence>
<evidence type="ECO:0000313" key="1">
    <source>
        <dbReference type="EMBL" id="KJB44963.1"/>
    </source>
</evidence>
<dbReference type="EMBL" id="CM001746">
    <property type="protein sequence ID" value="KJB44963.1"/>
    <property type="molecule type" value="Genomic_DNA"/>
</dbReference>
<protein>
    <submittedName>
        <fullName evidence="1">Uncharacterized protein</fullName>
    </submittedName>
</protein>
<sequence>MRKLLLRILLVYVRFCIFLFLRLDPRISDNNPCTQSIILFFKCSVKIDFDIQAVWWPPILISYYVDRGHPIPSLVHTPAAKK</sequence>